<reference evidence="7 8" key="1">
    <citation type="submission" date="2017-09" db="EMBL/GenBank/DDBJ databases">
        <authorList>
            <person name="Ehlers B."/>
            <person name="Leendertz F.H."/>
        </authorList>
    </citation>
    <scope>NUCLEOTIDE SEQUENCE [LARGE SCALE GENOMIC DNA]</scope>
    <source>
        <strain evidence="7 8">DSM 45537</strain>
    </source>
</reference>
<evidence type="ECO:0000256" key="3">
    <source>
        <dbReference type="ARBA" id="ARBA00022737"/>
    </source>
</evidence>
<dbReference type="GO" id="GO:0005576">
    <property type="term" value="C:extracellular region"/>
    <property type="evidence" value="ECO:0007669"/>
    <property type="project" value="InterPro"/>
</dbReference>
<feature type="domain" description="Chitin-binding type-2" evidence="6">
    <location>
        <begin position="6"/>
        <end position="58"/>
    </location>
</feature>
<dbReference type="InterPro" id="IPR051940">
    <property type="entry name" value="Chitin_bind-dev_reg"/>
</dbReference>
<keyword evidence="3" id="KW-0677">Repeat</keyword>
<sequence length="58" mass="6563">MHASEVFDCTNKENGKYPHPEDNTKYITCSNGVTYVTDCPAGLRFDPESQTCDWPHLV</sequence>
<dbReference type="InterPro" id="IPR002557">
    <property type="entry name" value="Chitin-bd_dom"/>
</dbReference>
<organism evidence="7 8">
    <name type="scientific">Nocardia amikacinitolerans</name>
    <dbReference type="NCBI Taxonomy" id="756689"/>
    <lineage>
        <taxon>Bacteria</taxon>
        <taxon>Bacillati</taxon>
        <taxon>Actinomycetota</taxon>
        <taxon>Actinomycetes</taxon>
        <taxon>Mycobacteriales</taxon>
        <taxon>Nocardiaceae</taxon>
        <taxon>Nocardia</taxon>
    </lineage>
</organism>
<dbReference type="PANTHER" id="PTHR23301:SF0">
    <property type="entry name" value="CHITIN-BINDING TYPE-2 DOMAIN-CONTAINING PROTEIN-RELATED"/>
    <property type="match status" value="1"/>
</dbReference>
<evidence type="ECO:0000256" key="2">
    <source>
        <dbReference type="ARBA" id="ARBA00022729"/>
    </source>
</evidence>
<dbReference type="Proteomes" id="UP000219565">
    <property type="component" value="Unassembled WGS sequence"/>
</dbReference>
<keyword evidence="2" id="KW-0732">Signal</keyword>
<accession>A0A285KXQ2</accession>
<dbReference type="RefSeq" id="WP_097243818.1">
    <property type="nucleotide sequence ID" value="NZ_JAMTCV010000002.1"/>
</dbReference>
<dbReference type="FunFam" id="2.170.140.10:FF:000009">
    <property type="entry name" value="Chondroitin proteoglycan 1"/>
    <property type="match status" value="1"/>
</dbReference>
<dbReference type="OrthoDB" id="4304345at2"/>
<dbReference type="EMBL" id="OBEG01000001">
    <property type="protein sequence ID" value="SNY77429.1"/>
    <property type="molecule type" value="Genomic_DNA"/>
</dbReference>
<dbReference type="PANTHER" id="PTHR23301">
    <property type="entry name" value="CHITIN BINDING PERITROPHIN-A"/>
    <property type="match status" value="1"/>
</dbReference>
<dbReference type="Pfam" id="PF01607">
    <property type="entry name" value="CBM_14"/>
    <property type="match status" value="1"/>
</dbReference>
<evidence type="ECO:0000256" key="1">
    <source>
        <dbReference type="ARBA" id="ARBA00022669"/>
    </source>
</evidence>
<name>A0A285KXQ2_9NOCA</name>
<evidence type="ECO:0000259" key="6">
    <source>
        <dbReference type="PROSITE" id="PS50940"/>
    </source>
</evidence>
<keyword evidence="4" id="KW-1015">Disulfide bond</keyword>
<dbReference type="PROSITE" id="PS50940">
    <property type="entry name" value="CHIT_BIND_II"/>
    <property type="match status" value="1"/>
</dbReference>
<dbReference type="Gene3D" id="2.170.140.10">
    <property type="entry name" value="Chitin binding domain"/>
    <property type="match status" value="1"/>
</dbReference>
<evidence type="ECO:0000313" key="7">
    <source>
        <dbReference type="EMBL" id="SNY77429.1"/>
    </source>
</evidence>
<gene>
    <name evidence="7" type="ORF">SAMN04244553_1005</name>
</gene>
<dbReference type="AlphaFoldDB" id="A0A285KXQ2"/>
<evidence type="ECO:0000256" key="4">
    <source>
        <dbReference type="ARBA" id="ARBA00023157"/>
    </source>
</evidence>
<evidence type="ECO:0000313" key="8">
    <source>
        <dbReference type="Proteomes" id="UP000219565"/>
    </source>
</evidence>
<dbReference type="GO" id="GO:0008061">
    <property type="term" value="F:chitin binding"/>
    <property type="evidence" value="ECO:0007669"/>
    <property type="project" value="UniProtKB-KW"/>
</dbReference>
<keyword evidence="8" id="KW-1185">Reference proteome</keyword>
<dbReference type="InterPro" id="IPR036508">
    <property type="entry name" value="Chitin-bd_dom_sf"/>
</dbReference>
<proteinExistence type="predicted"/>
<keyword evidence="1" id="KW-0147">Chitin-binding</keyword>
<dbReference type="SMART" id="SM00494">
    <property type="entry name" value="ChtBD2"/>
    <property type="match status" value="1"/>
</dbReference>
<evidence type="ECO:0000256" key="5">
    <source>
        <dbReference type="ARBA" id="ARBA00023180"/>
    </source>
</evidence>
<keyword evidence="5" id="KW-0325">Glycoprotein</keyword>
<protein>
    <submittedName>
        <fullName evidence="7">Chitin binding Peritrophin-A domain-containing protein</fullName>
    </submittedName>
</protein>
<dbReference type="SUPFAM" id="SSF57625">
    <property type="entry name" value="Invertebrate chitin-binding proteins"/>
    <property type="match status" value="1"/>
</dbReference>